<evidence type="ECO:0000256" key="6">
    <source>
        <dbReference type="ARBA" id="ARBA00023157"/>
    </source>
</evidence>
<dbReference type="InterPro" id="IPR043129">
    <property type="entry name" value="ATPase_NBD"/>
</dbReference>
<dbReference type="Pfam" id="PF00370">
    <property type="entry name" value="FGGY_N"/>
    <property type="match status" value="1"/>
</dbReference>
<feature type="domain" description="Carbohydrate kinase FGGY N-terminal" evidence="8">
    <location>
        <begin position="47"/>
        <end position="252"/>
    </location>
</feature>
<dbReference type="InterPro" id="IPR018484">
    <property type="entry name" value="FGGY_N"/>
</dbReference>
<dbReference type="Proteomes" id="UP001582793">
    <property type="component" value="Unassembled WGS sequence"/>
</dbReference>
<evidence type="ECO:0000256" key="7">
    <source>
        <dbReference type="ARBA" id="ARBA00023308"/>
    </source>
</evidence>
<sequence>MTRPTGGRPAVVAAVDLGASGGRVMAGRVGPDDLDLTAVHRFGNDPVEVRGTLHWNILGLYEQVLAGLRATLADHPELASVGIDSWGCDFGLLDGHGHLLGSPVHYRDRRTDGVMAQVSAQLGAGHLYDVTGLQALPFNTVYQLVAAKRAGLLDAAGTMLLIPDLLSYWLTGELGAEVTNASTTQLLDVRRRGWALDLVERLGLPGGLLPRLREPGEPGGTLLPAVTRQVGADRAVPVTVVGSHDTASAVAGVPARDDRFLYISCGTWSLVGVELDRPVLTDASRRANFTNESGADGTVRYLRNVMGLWLLQESMRGWAAAGARPDLAAVLAAAAEVTPFAAVVDCDDPVFLPPGDIPARIADVCRRTGQPVPGTPAEVTRCILDSLALAYRRTARQARELSGRDVDVIHVVGGGARNGLLCQLTADACGLPVLAGPVEATALGNVLVQARAVGAVGGGLAELRSLVARTQPVVRYEPRGHEAAWAAAERRLTA</sequence>
<evidence type="ECO:0000256" key="1">
    <source>
        <dbReference type="ARBA" id="ARBA00009156"/>
    </source>
</evidence>
<evidence type="ECO:0000256" key="3">
    <source>
        <dbReference type="ARBA" id="ARBA00022741"/>
    </source>
</evidence>
<keyword evidence="7" id="KW-0684">Rhamnose metabolism</keyword>
<keyword evidence="11" id="KW-1185">Reference proteome</keyword>
<keyword evidence="2 10" id="KW-0808">Transferase</keyword>
<evidence type="ECO:0000256" key="5">
    <source>
        <dbReference type="ARBA" id="ARBA00022840"/>
    </source>
</evidence>
<dbReference type="Pfam" id="PF02782">
    <property type="entry name" value="FGGY_C"/>
    <property type="match status" value="1"/>
</dbReference>
<evidence type="ECO:0000256" key="2">
    <source>
        <dbReference type="ARBA" id="ARBA00022679"/>
    </source>
</evidence>
<feature type="domain" description="Carbohydrate kinase FGGY C-terminal" evidence="9">
    <location>
        <begin position="261"/>
        <end position="452"/>
    </location>
</feature>
<keyword evidence="3" id="KW-0547">Nucleotide-binding</keyword>
<accession>A0ABV5CP45</accession>
<comment type="caution">
    <text evidence="10">The sequence shown here is derived from an EMBL/GenBank/DDBJ whole genome shotgun (WGS) entry which is preliminary data.</text>
</comment>
<dbReference type="RefSeq" id="WP_375733503.1">
    <property type="nucleotide sequence ID" value="NZ_JBCGDC010000013.1"/>
</dbReference>
<proteinExistence type="inferred from homology"/>
<dbReference type="InterPro" id="IPR018485">
    <property type="entry name" value="FGGY_C"/>
</dbReference>
<keyword evidence="4" id="KW-0418">Kinase</keyword>
<evidence type="ECO:0000259" key="9">
    <source>
        <dbReference type="Pfam" id="PF02782"/>
    </source>
</evidence>
<reference evidence="10 11" key="1">
    <citation type="submission" date="2024-04" db="EMBL/GenBank/DDBJ databases">
        <title>Polymorphospora sp. isolated from Baiyangdian Lake in Xiong'an New Area.</title>
        <authorList>
            <person name="Zhang X."/>
            <person name="Liu J."/>
        </authorList>
    </citation>
    <scope>NUCLEOTIDE SEQUENCE [LARGE SCALE GENOMIC DNA]</scope>
    <source>
        <strain evidence="10 11">2-325</strain>
    </source>
</reference>
<evidence type="ECO:0000256" key="4">
    <source>
        <dbReference type="ARBA" id="ARBA00022777"/>
    </source>
</evidence>
<dbReference type="SUPFAM" id="SSF53067">
    <property type="entry name" value="Actin-like ATPase domain"/>
    <property type="match status" value="2"/>
</dbReference>
<evidence type="ECO:0000313" key="11">
    <source>
        <dbReference type="Proteomes" id="UP001582793"/>
    </source>
</evidence>
<dbReference type="CDD" id="cd07771">
    <property type="entry name" value="ASKHA_NBD_FGGY_RhaB-like"/>
    <property type="match status" value="1"/>
</dbReference>
<dbReference type="EMBL" id="JBCGDC010000013">
    <property type="protein sequence ID" value="MFB6392806.1"/>
    <property type="molecule type" value="Genomic_DNA"/>
</dbReference>
<dbReference type="GO" id="GO:0016740">
    <property type="term" value="F:transferase activity"/>
    <property type="evidence" value="ECO:0007669"/>
    <property type="project" value="UniProtKB-KW"/>
</dbReference>
<dbReference type="PANTHER" id="PTHR10196:SF93">
    <property type="entry name" value="L-RHAMNULOKINASE"/>
    <property type="match status" value="1"/>
</dbReference>
<dbReference type="EC" id="2.7.1.-" evidence="10"/>
<evidence type="ECO:0000259" key="8">
    <source>
        <dbReference type="Pfam" id="PF00370"/>
    </source>
</evidence>
<keyword evidence="6" id="KW-1015">Disulfide bond</keyword>
<organism evidence="10 11">
    <name type="scientific">Polymorphospora lycopeni</name>
    <dbReference type="NCBI Taxonomy" id="3140240"/>
    <lineage>
        <taxon>Bacteria</taxon>
        <taxon>Bacillati</taxon>
        <taxon>Actinomycetota</taxon>
        <taxon>Actinomycetes</taxon>
        <taxon>Micromonosporales</taxon>
        <taxon>Micromonosporaceae</taxon>
        <taxon>Polymorphospora</taxon>
    </lineage>
</organism>
<dbReference type="Gene3D" id="3.30.420.40">
    <property type="match status" value="2"/>
</dbReference>
<comment type="similarity">
    <text evidence="1">Belongs to the FGGY kinase family.</text>
</comment>
<dbReference type="InterPro" id="IPR013449">
    <property type="entry name" value="Rhamnulokinase"/>
</dbReference>
<keyword evidence="5" id="KW-0067">ATP-binding</keyword>
<evidence type="ECO:0000313" key="10">
    <source>
        <dbReference type="EMBL" id="MFB6392806.1"/>
    </source>
</evidence>
<protein>
    <submittedName>
        <fullName evidence="10">Rhamnulokinase family protein</fullName>
        <ecNumber evidence="10">2.7.1.-</ecNumber>
    </submittedName>
</protein>
<gene>
    <name evidence="10" type="ORF">AAFH96_06740</name>
</gene>
<name>A0ABV5CP45_9ACTN</name>
<dbReference type="PANTHER" id="PTHR10196">
    <property type="entry name" value="SUGAR KINASE"/>
    <property type="match status" value="1"/>
</dbReference>